<dbReference type="Gene3D" id="3.30.2040.10">
    <property type="entry name" value="PSTPO5379-like domain"/>
    <property type="match status" value="1"/>
</dbReference>
<name>A0A1Y2BKA8_9TREE</name>
<evidence type="ECO:0000256" key="2">
    <source>
        <dbReference type="ARBA" id="ARBA00023239"/>
    </source>
</evidence>
<comment type="similarity">
    <text evidence="1">Belongs to the D-glutamate cyclase family.</text>
</comment>
<keyword evidence="2" id="KW-0456">Lyase</keyword>
<dbReference type="InParanoid" id="A0A1Y2BKA8"/>
<dbReference type="InterPro" id="IPR038021">
    <property type="entry name" value="Putative_hydro-lyase"/>
</dbReference>
<protein>
    <recommendedName>
        <fullName evidence="5">DUF1445 domain-containing protein</fullName>
    </recommendedName>
</protein>
<proteinExistence type="inferred from homology"/>
<keyword evidence="4" id="KW-1185">Reference proteome</keyword>
<dbReference type="FunFam" id="3.30.2040.10:FF:000001">
    <property type="entry name" value="D-glutamate cyclase, mitochondrial"/>
    <property type="match status" value="1"/>
</dbReference>
<dbReference type="AlphaFoldDB" id="A0A1Y2BKA8"/>
<sequence>MPFIQDGPDASLTAAAVRQLCRDNELPTPSTAGWAPDCAQANIVILPAKYADDFRTFCLRNPVPCPLLGETKPGDPTVPSFLAKSSDIRTDCGRYNIYKDGQWVDNKTDVMEEWKDDSVAFFIGCSYSFESALVANDLPLRHQEIHKMTPCYKTSVQLMQAGIFSGRMVVSMRPYPADRVSDIQAITRSFSKAHGEPVGYGPEGAAKLGIQDVDGQKPDWGDATVMKEGEVAVYWGCGVSPQQAVLDSKIPGTVMCHQPGMMLVLDLKAKDVCE</sequence>
<dbReference type="Gene3D" id="3.40.1640.10">
    <property type="entry name" value="PSTPO5379-like"/>
    <property type="match status" value="1"/>
</dbReference>
<dbReference type="PANTHER" id="PTHR32022">
    <property type="entry name" value="D-GLUTAMATE CYCLASE, MITOCHONDRIAL"/>
    <property type="match status" value="1"/>
</dbReference>
<dbReference type="GO" id="GO:0006536">
    <property type="term" value="P:glutamate metabolic process"/>
    <property type="evidence" value="ECO:0007669"/>
    <property type="project" value="TreeGrafter"/>
</dbReference>
<dbReference type="EMBL" id="MCFC01000002">
    <property type="protein sequence ID" value="ORY35047.1"/>
    <property type="molecule type" value="Genomic_DNA"/>
</dbReference>
<evidence type="ECO:0000256" key="1">
    <source>
        <dbReference type="ARBA" id="ARBA00007896"/>
    </source>
</evidence>
<evidence type="ECO:0000313" key="4">
    <source>
        <dbReference type="Proteomes" id="UP000193986"/>
    </source>
</evidence>
<dbReference type="InterPro" id="IPR009906">
    <property type="entry name" value="D-Glu_cyclase"/>
</dbReference>
<dbReference type="STRING" id="71784.A0A1Y2BKA8"/>
<reference evidence="3 4" key="1">
    <citation type="submission" date="2016-07" db="EMBL/GenBank/DDBJ databases">
        <title>Pervasive Adenine N6-methylation of Active Genes in Fungi.</title>
        <authorList>
            <consortium name="DOE Joint Genome Institute"/>
            <person name="Mondo S.J."/>
            <person name="Dannebaum R.O."/>
            <person name="Kuo R.C."/>
            <person name="Labutti K."/>
            <person name="Haridas S."/>
            <person name="Kuo A."/>
            <person name="Salamov A."/>
            <person name="Ahrendt S.R."/>
            <person name="Lipzen A."/>
            <person name="Sullivan W."/>
            <person name="Andreopoulos W.B."/>
            <person name="Clum A."/>
            <person name="Lindquist E."/>
            <person name="Daum C."/>
            <person name="Ramamoorthy G.K."/>
            <person name="Gryganskyi A."/>
            <person name="Culley D."/>
            <person name="Magnuson J.K."/>
            <person name="James T.Y."/>
            <person name="O'Malley M.A."/>
            <person name="Stajich J.E."/>
            <person name="Spatafora J.W."/>
            <person name="Visel A."/>
            <person name="Grigoriev I.V."/>
        </authorList>
    </citation>
    <scope>NUCLEOTIDE SEQUENCE [LARGE SCALE GENOMIC DNA]</scope>
    <source>
        <strain evidence="3 4">68-887.2</strain>
    </source>
</reference>
<evidence type="ECO:0008006" key="5">
    <source>
        <dbReference type="Google" id="ProtNLM"/>
    </source>
</evidence>
<accession>A0A1Y2BKA8</accession>
<dbReference type="OrthoDB" id="10262538at2759"/>
<dbReference type="PANTHER" id="PTHR32022:SF10">
    <property type="entry name" value="D-GLUTAMATE CYCLASE, MITOCHONDRIAL"/>
    <property type="match status" value="1"/>
</dbReference>
<organism evidence="3 4">
    <name type="scientific">Naematelia encephala</name>
    <dbReference type="NCBI Taxonomy" id="71784"/>
    <lineage>
        <taxon>Eukaryota</taxon>
        <taxon>Fungi</taxon>
        <taxon>Dikarya</taxon>
        <taxon>Basidiomycota</taxon>
        <taxon>Agaricomycotina</taxon>
        <taxon>Tremellomycetes</taxon>
        <taxon>Tremellales</taxon>
        <taxon>Naemateliaceae</taxon>
        <taxon>Naematelia</taxon>
    </lineage>
</organism>
<comment type="caution">
    <text evidence="3">The sequence shown here is derived from an EMBL/GenBank/DDBJ whole genome shotgun (WGS) entry which is preliminary data.</text>
</comment>
<evidence type="ECO:0000313" key="3">
    <source>
        <dbReference type="EMBL" id="ORY35047.1"/>
    </source>
</evidence>
<dbReference type="Pfam" id="PF07286">
    <property type="entry name" value="D-Glu_cyclase"/>
    <property type="match status" value="1"/>
</dbReference>
<dbReference type="GO" id="GO:0047820">
    <property type="term" value="F:D-glutamate cyclase activity"/>
    <property type="evidence" value="ECO:0007669"/>
    <property type="project" value="TreeGrafter"/>
</dbReference>
<dbReference type="Proteomes" id="UP000193986">
    <property type="component" value="Unassembled WGS sequence"/>
</dbReference>
<gene>
    <name evidence="3" type="ORF">BCR39DRAFT_516339</name>
</gene>
<dbReference type="SUPFAM" id="SSF160920">
    <property type="entry name" value="PSTPO5379-like"/>
    <property type="match status" value="1"/>
</dbReference>